<sequence>MLVPVVSDRLMSVEAMTSKMGRQSYQDNGSANSVLSSDKGGINDRSFGPEVISG</sequence>
<evidence type="ECO:0000313" key="2">
    <source>
        <dbReference type="EMBL" id="KAH3712708.1"/>
    </source>
</evidence>
<dbReference type="AlphaFoldDB" id="A0A9D3Z4L5"/>
<proteinExistence type="predicted"/>
<comment type="caution">
    <text evidence="2">The sequence shown here is derived from an EMBL/GenBank/DDBJ whole genome shotgun (WGS) entry which is preliminary data.</text>
</comment>
<reference evidence="2" key="2">
    <citation type="submission" date="2020-11" db="EMBL/GenBank/DDBJ databases">
        <authorList>
            <person name="McCartney M.A."/>
            <person name="Auch B."/>
            <person name="Kono T."/>
            <person name="Mallez S."/>
            <person name="Becker A."/>
            <person name="Gohl D.M."/>
            <person name="Silverstein K.A.T."/>
            <person name="Koren S."/>
            <person name="Bechman K.B."/>
            <person name="Herman A."/>
            <person name="Abrahante J.E."/>
            <person name="Garbe J."/>
        </authorList>
    </citation>
    <scope>NUCLEOTIDE SEQUENCE</scope>
    <source>
        <strain evidence="2">Duluth1</strain>
        <tissue evidence="2">Whole animal</tissue>
    </source>
</reference>
<accession>A0A9D3Z4L5</accession>
<dbReference type="EMBL" id="JAIWYP010000014">
    <property type="protein sequence ID" value="KAH3712708.1"/>
    <property type="molecule type" value="Genomic_DNA"/>
</dbReference>
<evidence type="ECO:0000313" key="3">
    <source>
        <dbReference type="Proteomes" id="UP000828390"/>
    </source>
</evidence>
<protein>
    <submittedName>
        <fullName evidence="2">Uncharacterized protein</fullName>
    </submittedName>
</protein>
<reference evidence="2" key="1">
    <citation type="journal article" date="2019" name="bioRxiv">
        <title>The Genome of the Zebra Mussel, Dreissena polymorpha: A Resource for Invasive Species Research.</title>
        <authorList>
            <person name="McCartney M.A."/>
            <person name="Auch B."/>
            <person name="Kono T."/>
            <person name="Mallez S."/>
            <person name="Zhang Y."/>
            <person name="Obille A."/>
            <person name="Becker A."/>
            <person name="Abrahante J.E."/>
            <person name="Garbe J."/>
            <person name="Badalamenti J.P."/>
            <person name="Herman A."/>
            <person name="Mangelson H."/>
            <person name="Liachko I."/>
            <person name="Sullivan S."/>
            <person name="Sone E.D."/>
            <person name="Koren S."/>
            <person name="Silverstein K.A.T."/>
            <person name="Beckman K.B."/>
            <person name="Gohl D.M."/>
        </authorList>
    </citation>
    <scope>NUCLEOTIDE SEQUENCE</scope>
    <source>
        <strain evidence="2">Duluth1</strain>
        <tissue evidence="2">Whole animal</tissue>
    </source>
</reference>
<organism evidence="2 3">
    <name type="scientific">Dreissena polymorpha</name>
    <name type="common">Zebra mussel</name>
    <name type="synonym">Mytilus polymorpha</name>
    <dbReference type="NCBI Taxonomy" id="45954"/>
    <lineage>
        <taxon>Eukaryota</taxon>
        <taxon>Metazoa</taxon>
        <taxon>Spiralia</taxon>
        <taxon>Lophotrochozoa</taxon>
        <taxon>Mollusca</taxon>
        <taxon>Bivalvia</taxon>
        <taxon>Autobranchia</taxon>
        <taxon>Heteroconchia</taxon>
        <taxon>Euheterodonta</taxon>
        <taxon>Imparidentia</taxon>
        <taxon>Neoheterodontei</taxon>
        <taxon>Myida</taxon>
        <taxon>Dreissenoidea</taxon>
        <taxon>Dreissenidae</taxon>
        <taxon>Dreissena</taxon>
    </lineage>
</organism>
<keyword evidence="3" id="KW-1185">Reference proteome</keyword>
<gene>
    <name evidence="2" type="ORF">DPMN_072462</name>
</gene>
<evidence type="ECO:0000256" key="1">
    <source>
        <dbReference type="SAM" id="MobiDB-lite"/>
    </source>
</evidence>
<name>A0A9D3Z4L5_DREPO</name>
<feature type="region of interest" description="Disordered" evidence="1">
    <location>
        <begin position="20"/>
        <end position="54"/>
    </location>
</feature>
<feature type="compositionally biased region" description="Polar residues" evidence="1">
    <location>
        <begin position="20"/>
        <end position="36"/>
    </location>
</feature>
<dbReference type="Proteomes" id="UP000828390">
    <property type="component" value="Unassembled WGS sequence"/>
</dbReference>